<dbReference type="GO" id="GO:0050660">
    <property type="term" value="F:flavin adenine dinucleotide binding"/>
    <property type="evidence" value="ECO:0007669"/>
    <property type="project" value="TreeGrafter"/>
</dbReference>
<evidence type="ECO:0000256" key="4">
    <source>
        <dbReference type="ARBA" id="ARBA00023797"/>
    </source>
</evidence>
<dbReference type="InterPro" id="IPR001709">
    <property type="entry name" value="Flavoprot_Pyr_Nucl_cyt_Rdtase"/>
</dbReference>
<keyword evidence="5" id="KW-0472">Membrane</keyword>
<dbReference type="PANTHER" id="PTHR19384">
    <property type="entry name" value="NITRIC OXIDE SYNTHASE-RELATED"/>
    <property type="match status" value="1"/>
</dbReference>
<proteinExistence type="predicted"/>
<reference evidence="8" key="1">
    <citation type="submission" date="2021-04" db="EMBL/GenBank/DDBJ databases">
        <title>novel species isolated from subtropical streams in China.</title>
        <authorList>
            <person name="Lu H."/>
        </authorList>
    </citation>
    <scope>NUCLEOTIDE SEQUENCE</scope>
    <source>
        <strain evidence="8">FT137W</strain>
    </source>
</reference>
<dbReference type="InterPro" id="IPR029039">
    <property type="entry name" value="Flavoprotein-like_sf"/>
</dbReference>
<evidence type="ECO:0000256" key="1">
    <source>
        <dbReference type="ARBA" id="ARBA00022630"/>
    </source>
</evidence>
<dbReference type="InterPro" id="IPR008254">
    <property type="entry name" value="Flavodoxin/NO_synth"/>
</dbReference>
<name>A0A941IEQ3_9BURK</name>
<keyword evidence="2" id="KW-0288">FMN</keyword>
<dbReference type="PROSITE" id="PS50902">
    <property type="entry name" value="FLAVODOXIN_LIKE"/>
    <property type="match status" value="1"/>
</dbReference>
<dbReference type="PROSITE" id="PS51384">
    <property type="entry name" value="FAD_FR"/>
    <property type="match status" value="1"/>
</dbReference>
<evidence type="ECO:0000313" key="9">
    <source>
        <dbReference type="Proteomes" id="UP000678545"/>
    </source>
</evidence>
<sequence>MNSSTTPILPLRFLSIALVVAIGISAALLCFSLPISVSSQTARLFQASSLILSYGIFFIWIIYRHRLRHSADAPVLLDKENSHEQAIWIVYASQTGYAEQLAVQTEASLLQAKLQTRRIDIRHLNATGLQQAKRILFIVSTTGEGDAPDSAAQFTRAIMANTYQLHELSYAVLALGDRNYQAFCAFGQQLDHWLHQQGAKPLFDLVEVDNGDDGALRHWQHQLGIMSGQTQFADWHPAEYADWILEERECINPDSLGNPVFHLKLRARLGTANWEAGDIAEILPQRPGIETTLPHREYSIASIPETGSLDLVVRQMHLADGSLGLGSGWLTAYADMGATIKLRLRSNRSFHPVPTNRPCIFIGNGTGIAGLRAHLQHRERQNAPQNWLLFGERQQAIDFFFKAEIINWQKTGLLNQLDLAFSRDQSERIYVQDLLQKHAKTLQDWVKNGAAIYVCGSLQGMASGVDMALRQILGEDQLHHLREEGLYRRDVY</sequence>
<dbReference type="Pfam" id="PF00175">
    <property type="entry name" value="NAD_binding_1"/>
    <property type="match status" value="1"/>
</dbReference>
<feature type="domain" description="FAD-binding FR-type" evidence="7">
    <location>
        <begin position="238"/>
        <end position="353"/>
    </location>
</feature>
<dbReference type="AlphaFoldDB" id="A0A941IEQ3"/>
<dbReference type="Pfam" id="PF00258">
    <property type="entry name" value="Flavodoxin_1"/>
    <property type="match status" value="1"/>
</dbReference>
<accession>A0A941IEQ3</accession>
<dbReference type="InterPro" id="IPR017927">
    <property type="entry name" value="FAD-bd_FR_type"/>
</dbReference>
<keyword evidence="5" id="KW-0812">Transmembrane</keyword>
<dbReference type="PRINTS" id="PR00371">
    <property type="entry name" value="FPNCR"/>
</dbReference>
<keyword evidence="9" id="KW-1185">Reference proteome</keyword>
<keyword evidence="3" id="KW-0813">Transport</keyword>
<keyword evidence="5" id="KW-1133">Transmembrane helix</keyword>
<feature type="transmembrane region" description="Helical" evidence="5">
    <location>
        <begin position="44"/>
        <end position="63"/>
    </location>
</feature>
<dbReference type="Gene3D" id="3.40.50.360">
    <property type="match status" value="1"/>
</dbReference>
<dbReference type="RefSeq" id="WP_212674982.1">
    <property type="nucleotide sequence ID" value="NZ_JAGSPJ010000002.1"/>
</dbReference>
<evidence type="ECO:0000256" key="3">
    <source>
        <dbReference type="ARBA" id="ARBA00022982"/>
    </source>
</evidence>
<dbReference type="SUPFAM" id="SSF52218">
    <property type="entry name" value="Flavoproteins"/>
    <property type="match status" value="1"/>
</dbReference>
<dbReference type="GO" id="GO:0010181">
    <property type="term" value="F:FMN binding"/>
    <property type="evidence" value="ECO:0007669"/>
    <property type="project" value="InterPro"/>
</dbReference>
<keyword evidence="1" id="KW-0285">Flavoprotein</keyword>
<dbReference type="InterPro" id="IPR039261">
    <property type="entry name" value="FNR_nucleotide-bd"/>
</dbReference>
<organism evidence="8 9">
    <name type="scientific">Undibacterium fentianense</name>
    <dbReference type="NCBI Taxonomy" id="2828728"/>
    <lineage>
        <taxon>Bacteria</taxon>
        <taxon>Pseudomonadati</taxon>
        <taxon>Pseudomonadota</taxon>
        <taxon>Betaproteobacteria</taxon>
        <taxon>Burkholderiales</taxon>
        <taxon>Oxalobacteraceae</taxon>
        <taxon>Undibacterium</taxon>
    </lineage>
</organism>
<dbReference type="EMBL" id="JAGSPJ010000002">
    <property type="protein sequence ID" value="MBR7799876.1"/>
    <property type="molecule type" value="Genomic_DNA"/>
</dbReference>
<dbReference type="SUPFAM" id="SSF52343">
    <property type="entry name" value="Ferredoxin reductase-like, C-terminal NADP-linked domain"/>
    <property type="match status" value="1"/>
</dbReference>
<evidence type="ECO:0000259" key="7">
    <source>
        <dbReference type="PROSITE" id="PS51384"/>
    </source>
</evidence>
<dbReference type="EC" id="1.6.2.4" evidence="4"/>
<comment type="caution">
    <text evidence="8">The sequence shown here is derived from an EMBL/GenBank/DDBJ whole genome shotgun (WGS) entry which is preliminary data.</text>
</comment>
<dbReference type="PANTHER" id="PTHR19384:SF17">
    <property type="entry name" value="NADPH--CYTOCHROME P450 REDUCTASE"/>
    <property type="match status" value="1"/>
</dbReference>
<evidence type="ECO:0000259" key="6">
    <source>
        <dbReference type="PROSITE" id="PS50902"/>
    </source>
</evidence>
<feature type="domain" description="Flavodoxin-like" evidence="6">
    <location>
        <begin position="87"/>
        <end position="224"/>
    </location>
</feature>
<evidence type="ECO:0000313" key="8">
    <source>
        <dbReference type="EMBL" id="MBR7799876.1"/>
    </source>
</evidence>
<dbReference type="InterPro" id="IPR001094">
    <property type="entry name" value="Flavdoxin-like"/>
</dbReference>
<dbReference type="Gene3D" id="3.40.50.80">
    <property type="entry name" value="Nucleotide-binding domain of ferredoxin-NADP reductase (FNR) module"/>
    <property type="match status" value="1"/>
</dbReference>
<keyword evidence="3" id="KW-0249">Electron transport</keyword>
<gene>
    <name evidence="8" type="ORF">KDM90_07695</name>
</gene>
<dbReference type="InterPro" id="IPR001433">
    <property type="entry name" value="OxRdtase_FAD/NAD-bd"/>
</dbReference>
<evidence type="ECO:0000256" key="5">
    <source>
        <dbReference type="SAM" id="Phobius"/>
    </source>
</evidence>
<dbReference type="SUPFAM" id="SSF63380">
    <property type="entry name" value="Riboflavin synthase domain-like"/>
    <property type="match status" value="1"/>
</dbReference>
<evidence type="ECO:0000256" key="2">
    <source>
        <dbReference type="ARBA" id="ARBA00022643"/>
    </source>
</evidence>
<dbReference type="InterPro" id="IPR017938">
    <property type="entry name" value="Riboflavin_synthase-like_b-brl"/>
</dbReference>
<protein>
    <recommendedName>
        <fullName evidence="4">NADPH--hemoprotein reductase</fullName>
        <ecNumber evidence="4">1.6.2.4</ecNumber>
    </recommendedName>
</protein>
<dbReference type="CDD" id="cd06200">
    <property type="entry name" value="SiR_like1"/>
    <property type="match status" value="1"/>
</dbReference>
<dbReference type="PRINTS" id="PR00369">
    <property type="entry name" value="FLAVODOXIN"/>
</dbReference>
<feature type="transmembrane region" description="Helical" evidence="5">
    <location>
        <begin position="12"/>
        <end position="32"/>
    </location>
</feature>
<dbReference type="Proteomes" id="UP000678545">
    <property type="component" value="Unassembled WGS sequence"/>
</dbReference>
<dbReference type="GO" id="GO:0003958">
    <property type="term" value="F:NADPH-hemoprotein reductase activity"/>
    <property type="evidence" value="ECO:0007669"/>
    <property type="project" value="UniProtKB-EC"/>
</dbReference>
<dbReference type="GO" id="GO:0005829">
    <property type="term" value="C:cytosol"/>
    <property type="evidence" value="ECO:0007669"/>
    <property type="project" value="TreeGrafter"/>
</dbReference>